<reference evidence="1 2" key="1">
    <citation type="journal article" date="2019" name="Commun. Biol.">
        <title>The bagworm genome reveals a unique fibroin gene that provides high tensile strength.</title>
        <authorList>
            <person name="Kono N."/>
            <person name="Nakamura H."/>
            <person name="Ohtoshi R."/>
            <person name="Tomita M."/>
            <person name="Numata K."/>
            <person name="Arakawa K."/>
        </authorList>
    </citation>
    <scope>NUCLEOTIDE SEQUENCE [LARGE SCALE GENOMIC DNA]</scope>
</reference>
<protein>
    <submittedName>
        <fullName evidence="1">Uncharacterized protein</fullName>
    </submittedName>
</protein>
<accession>A0A4C2A8Q2</accession>
<name>A0A4C2A8Q2_EUMVA</name>
<dbReference type="EMBL" id="BGZK01002785">
    <property type="protein sequence ID" value="GBP96478.1"/>
    <property type="molecule type" value="Genomic_DNA"/>
</dbReference>
<sequence length="145" mass="16500">MLFSSVCVGIRGRRIKIGIWGCSSREPTPNDTSHAPPMVGFDTNLANFGSALALYFPRNGPREKSRFMHVDAAWKDESDDHKKQRDHRLLLREPETMPRDYDAGAASVSALSPEDWAFEERAVHLGPYRGARAVRRILQLNLFRY</sequence>
<dbReference type="AlphaFoldDB" id="A0A4C2A8Q2"/>
<comment type="caution">
    <text evidence="1">The sequence shown here is derived from an EMBL/GenBank/DDBJ whole genome shotgun (WGS) entry which is preliminary data.</text>
</comment>
<evidence type="ECO:0000313" key="2">
    <source>
        <dbReference type="Proteomes" id="UP000299102"/>
    </source>
</evidence>
<dbReference type="Proteomes" id="UP000299102">
    <property type="component" value="Unassembled WGS sequence"/>
</dbReference>
<organism evidence="1 2">
    <name type="scientific">Eumeta variegata</name>
    <name type="common">Bagworm moth</name>
    <name type="synonym">Eumeta japonica</name>
    <dbReference type="NCBI Taxonomy" id="151549"/>
    <lineage>
        <taxon>Eukaryota</taxon>
        <taxon>Metazoa</taxon>
        <taxon>Ecdysozoa</taxon>
        <taxon>Arthropoda</taxon>
        <taxon>Hexapoda</taxon>
        <taxon>Insecta</taxon>
        <taxon>Pterygota</taxon>
        <taxon>Neoptera</taxon>
        <taxon>Endopterygota</taxon>
        <taxon>Lepidoptera</taxon>
        <taxon>Glossata</taxon>
        <taxon>Ditrysia</taxon>
        <taxon>Tineoidea</taxon>
        <taxon>Psychidae</taxon>
        <taxon>Oiketicinae</taxon>
        <taxon>Eumeta</taxon>
    </lineage>
</organism>
<proteinExistence type="predicted"/>
<keyword evidence="2" id="KW-1185">Reference proteome</keyword>
<gene>
    <name evidence="1" type="ORF">EVAR_48141_1</name>
</gene>
<evidence type="ECO:0000313" key="1">
    <source>
        <dbReference type="EMBL" id="GBP96478.1"/>
    </source>
</evidence>